<name>A0A5B7I908_PORTR</name>
<accession>A0A5B7I908</accession>
<proteinExistence type="predicted"/>
<reference evidence="1 2" key="1">
    <citation type="submission" date="2019-05" db="EMBL/GenBank/DDBJ databases">
        <title>Another draft genome of Portunus trituberculatus and its Hox gene families provides insights of decapod evolution.</title>
        <authorList>
            <person name="Jeong J.-H."/>
            <person name="Song I."/>
            <person name="Kim S."/>
            <person name="Choi T."/>
            <person name="Kim D."/>
            <person name="Ryu S."/>
            <person name="Kim W."/>
        </authorList>
    </citation>
    <scope>NUCLEOTIDE SEQUENCE [LARGE SCALE GENOMIC DNA]</scope>
    <source>
        <tissue evidence="1">Muscle</tissue>
    </source>
</reference>
<dbReference type="AlphaFoldDB" id="A0A5B7I908"/>
<organism evidence="1 2">
    <name type="scientific">Portunus trituberculatus</name>
    <name type="common">Swimming crab</name>
    <name type="synonym">Neptunus trituberculatus</name>
    <dbReference type="NCBI Taxonomy" id="210409"/>
    <lineage>
        <taxon>Eukaryota</taxon>
        <taxon>Metazoa</taxon>
        <taxon>Ecdysozoa</taxon>
        <taxon>Arthropoda</taxon>
        <taxon>Crustacea</taxon>
        <taxon>Multicrustacea</taxon>
        <taxon>Malacostraca</taxon>
        <taxon>Eumalacostraca</taxon>
        <taxon>Eucarida</taxon>
        <taxon>Decapoda</taxon>
        <taxon>Pleocyemata</taxon>
        <taxon>Brachyura</taxon>
        <taxon>Eubrachyura</taxon>
        <taxon>Portunoidea</taxon>
        <taxon>Portunidae</taxon>
        <taxon>Portuninae</taxon>
        <taxon>Portunus</taxon>
    </lineage>
</organism>
<dbReference type="EMBL" id="VSRR010048893">
    <property type="protein sequence ID" value="MPC78615.1"/>
    <property type="molecule type" value="Genomic_DNA"/>
</dbReference>
<protein>
    <submittedName>
        <fullName evidence="1">Uncharacterized protein</fullName>
    </submittedName>
</protein>
<dbReference type="Proteomes" id="UP000324222">
    <property type="component" value="Unassembled WGS sequence"/>
</dbReference>
<sequence>MSGNLGCAWFGDFLRDIIIDFLNDIVGEYLDGLVGDFMGVFLGDFVGTGAISVRVKESRWNHTPNLHYIIFLSLKSKITKTTTSDNTPNLYLSISLNTVAITVRKAN</sequence>
<evidence type="ECO:0000313" key="2">
    <source>
        <dbReference type="Proteomes" id="UP000324222"/>
    </source>
</evidence>
<keyword evidence="2" id="KW-1185">Reference proteome</keyword>
<evidence type="ECO:0000313" key="1">
    <source>
        <dbReference type="EMBL" id="MPC78615.1"/>
    </source>
</evidence>
<comment type="caution">
    <text evidence="1">The sequence shown here is derived from an EMBL/GenBank/DDBJ whole genome shotgun (WGS) entry which is preliminary data.</text>
</comment>
<gene>
    <name evidence="1" type="ORF">E2C01_073107</name>
</gene>